<feature type="transmembrane region" description="Helical" evidence="3">
    <location>
        <begin position="67"/>
        <end position="87"/>
    </location>
</feature>
<gene>
    <name evidence="6" type="ORF">QV13_24380</name>
</gene>
<keyword evidence="7" id="KW-1185">Reference proteome</keyword>
<dbReference type="Gene3D" id="3.30.450.20">
    <property type="entry name" value="PAS domain"/>
    <property type="match status" value="1"/>
</dbReference>
<evidence type="ECO:0000259" key="5">
    <source>
        <dbReference type="PROSITE" id="PS50887"/>
    </source>
</evidence>
<feature type="transmembrane region" description="Helical" evidence="3">
    <location>
        <begin position="279"/>
        <end position="299"/>
    </location>
</feature>
<protein>
    <recommendedName>
        <fullName evidence="1">diguanylate cyclase</fullName>
        <ecNumber evidence="1">2.7.7.65</ecNumber>
    </recommendedName>
</protein>
<comment type="catalytic activity">
    <reaction evidence="2">
        <text>2 GTP = 3',3'-c-di-GMP + 2 diphosphate</text>
        <dbReference type="Rhea" id="RHEA:24898"/>
        <dbReference type="ChEBI" id="CHEBI:33019"/>
        <dbReference type="ChEBI" id="CHEBI:37565"/>
        <dbReference type="ChEBI" id="CHEBI:58805"/>
        <dbReference type="EC" id="2.7.7.65"/>
    </reaction>
</comment>
<feature type="transmembrane region" description="Helical" evidence="3">
    <location>
        <begin position="203"/>
        <end position="229"/>
    </location>
</feature>
<evidence type="ECO:0000313" key="7">
    <source>
        <dbReference type="Proteomes" id="UP000094412"/>
    </source>
</evidence>
<dbReference type="GO" id="GO:0043709">
    <property type="term" value="P:cell adhesion involved in single-species biofilm formation"/>
    <property type="evidence" value="ECO:0007669"/>
    <property type="project" value="TreeGrafter"/>
</dbReference>
<keyword evidence="3" id="KW-1133">Transmembrane helix</keyword>
<dbReference type="InterPro" id="IPR000160">
    <property type="entry name" value="GGDEF_dom"/>
</dbReference>
<dbReference type="CDD" id="cd00130">
    <property type="entry name" value="PAS"/>
    <property type="match status" value="1"/>
</dbReference>
<accession>A0A1C2DDN0</accession>
<evidence type="ECO:0000256" key="2">
    <source>
        <dbReference type="ARBA" id="ARBA00034247"/>
    </source>
</evidence>
<dbReference type="GO" id="GO:0052621">
    <property type="term" value="F:diguanylate cyclase activity"/>
    <property type="evidence" value="ECO:0007669"/>
    <property type="project" value="UniProtKB-EC"/>
</dbReference>
<dbReference type="InterPro" id="IPR013655">
    <property type="entry name" value="PAS_fold_3"/>
</dbReference>
<dbReference type="InterPro" id="IPR043128">
    <property type="entry name" value="Rev_trsase/Diguanyl_cyclase"/>
</dbReference>
<name>A0A1C2DDN0_9HYPH</name>
<dbReference type="PANTHER" id="PTHR45138:SF9">
    <property type="entry name" value="DIGUANYLATE CYCLASE DGCM-RELATED"/>
    <property type="match status" value="1"/>
</dbReference>
<dbReference type="STRING" id="1566387.QV13_24380"/>
<comment type="caution">
    <text evidence="6">The sequence shown here is derived from an EMBL/GenBank/DDBJ whole genome shotgun (WGS) entry which is preliminary data.</text>
</comment>
<dbReference type="PROSITE" id="PS50887">
    <property type="entry name" value="GGDEF"/>
    <property type="match status" value="1"/>
</dbReference>
<dbReference type="GO" id="GO:0005886">
    <property type="term" value="C:plasma membrane"/>
    <property type="evidence" value="ECO:0007669"/>
    <property type="project" value="TreeGrafter"/>
</dbReference>
<dbReference type="CDD" id="cd01949">
    <property type="entry name" value="GGDEF"/>
    <property type="match status" value="1"/>
</dbReference>
<feature type="transmembrane region" description="Helical" evidence="3">
    <location>
        <begin position="43"/>
        <end position="60"/>
    </location>
</feature>
<dbReference type="EC" id="2.7.7.65" evidence="1"/>
<dbReference type="SUPFAM" id="SSF55785">
    <property type="entry name" value="PYP-like sensor domain (PAS domain)"/>
    <property type="match status" value="1"/>
</dbReference>
<dbReference type="Gene3D" id="3.30.70.270">
    <property type="match status" value="1"/>
</dbReference>
<feature type="domain" description="PAS" evidence="4">
    <location>
        <begin position="312"/>
        <end position="382"/>
    </location>
</feature>
<dbReference type="PROSITE" id="PS50112">
    <property type="entry name" value="PAS"/>
    <property type="match status" value="1"/>
</dbReference>
<evidence type="ECO:0000256" key="3">
    <source>
        <dbReference type="SAM" id="Phobius"/>
    </source>
</evidence>
<dbReference type="Pfam" id="PF08447">
    <property type="entry name" value="PAS_3"/>
    <property type="match status" value="1"/>
</dbReference>
<dbReference type="InterPro" id="IPR050469">
    <property type="entry name" value="Diguanylate_Cyclase"/>
</dbReference>
<evidence type="ECO:0000259" key="4">
    <source>
        <dbReference type="PROSITE" id="PS50112"/>
    </source>
</evidence>
<dbReference type="InterPro" id="IPR000014">
    <property type="entry name" value="PAS"/>
</dbReference>
<organism evidence="6 7">
    <name type="scientific">Mesorhizobium hungaricum</name>
    <dbReference type="NCBI Taxonomy" id="1566387"/>
    <lineage>
        <taxon>Bacteria</taxon>
        <taxon>Pseudomonadati</taxon>
        <taxon>Pseudomonadota</taxon>
        <taxon>Alphaproteobacteria</taxon>
        <taxon>Hyphomicrobiales</taxon>
        <taxon>Phyllobacteriaceae</taxon>
        <taxon>Mesorhizobium</taxon>
    </lineage>
</organism>
<dbReference type="FunFam" id="3.30.70.270:FF:000001">
    <property type="entry name" value="Diguanylate cyclase domain protein"/>
    <property type="match status" value="1"/>
</dbReference>
<dbReference type="EMBL" id="MDEO01000036">
    <property type="protein sequence ID" value="OCX12736.1"/>
    <property type="molecule type" value="Genomic_DNA"/>
</dbReference>
<feature type="transmembrane region" description="Helical" evidence="3">
    <location>
        <begin position="93"/>
        <end position="112"/>
    </location>
</feature>
<dbReference type="Proteomes" id="UP000094412">
    <property type="component" value="Unassembled WGS sequence"/>
</dbReference>
<feature type="domain" description="GGDEF" evidence="5">
    <location>
        <begin position="469"/>
        <end position="605"/>
    </location>
</feature>
<keyword evidence="3" id="KW-0472">Membrane</keyword>
<feature type="transmembrane region" description="Helical" evidence="3">
    <location>
        <begin position="163"/>
        <end position="183"/>
    </location>
</feature>
<dbReference type="AlphaFoldDB" id="A0A1C2DDN0"/>
<feature type="transmembrane region" description="Helical" evidence="3">
    <location>
        <begin position="12"/>
        <end position="31"/>
    </location>
</feature>
<dbReference type="GO" id="GO:1902201">
    <property type="term" value="P:negative regulation of bacterial-type flagellum-dependent cell motility"/>
    <property type="evidence" value="ECO:0007669"/>
    <property type="project" value="TreeGrafter"/>
</dbReference>
<dbReference type="SUPFAM" id="SSF55073">
    <property type="entry name" value="Nucleotide cyclase"/>
    <property type="match status" value="1"/>
</dbReference>
<dbReference type="SMART" id="SM00091">
    <property type="entry name" value="PAS"/>
    <property type="match status" value="1"/>
</dbReference>
<feature type="transmembrane region" description="Helical" evidence="3">
    <location>
        <begin position="132"/>
        <end position="151"/>
    </location>
</feature>
<dbReference type="InterPro" id="IPR029787">
    <property type="entry name" value="Nucleotide_cyclase"/>
</dbReference>
<dbReference type="NCBIfam" id="TIGR00254">
    <property type="entry name" value="GGDEF"/>
    <property type="match status" value="1"/>
</dbReference>
<proteinExistence type="predicted"/>
<sequence>MWRHQMVPSRQAVRTAAPFLLWMALLTLANYLSNSLLRVEGLISFPLAGGLLLGVLLLTPRQRWPRYAVTAFPLLALTRGLAIGPVAEIVSPTTLIFTGSSILLTYAAAVVLGRDRDWIEGRSDTLRAWARFGVVVIILIPLVSAFVHAAVRTPPHGHSAVHYGFYVFTNTALTYVVLTPLILRLQPRQLIELHRSGRSLEAIVSLAGFGLFAALIFEQPTVLPLFLLLPPLIGILFRYGFVGIVASIGLLVPIAILFTGADYGPFHTMALEDVHNALLLCRVFLILTFGIVVLVAALLHERERLLHLRQADRDIYEMVARQSGDMAFVSDLDGRIIFISPVATQVLGLAEGALGDFDWRAHVHPDDMGIITDGMQRVRAGDADVAYVFRAYDVNRNLLWFENRVRLSTSNKDAPRFIVGSTREVTARILREQQLETMAAIDALTGLPNRREFNEQSRLKWRQASRLGSYLSLHVIDVDRFKDFNDVYGHAKGDDCLRKVATAIRNALKRPEDFCARYGGEEFTVLLPDTEPEDALMLGETICAAVRELGLRHEASDHGVVTVSIGCATLRPIFTDDDGSLFEAADAALYQAKRQGRNMVAASNLHKVIDIPHVIQLPTKRRR</sequence>
<feature type="transmembrane region" description="Helical" evidence="3">
    <location>
        <begin position="235"/>
        <end position="258"/>
    </location>
</feature>
<dbReference type="SMART" id="SM00267">
    <property type="entry name" value="GGDEF"/>
    <property type="match status" value="1"/>
</dbReference>
<evidence type="ECO:0000313" key="6">
    <source>
        <dbReference type="EMBL" id="OCX12736.1"/>
    </source>
</evidence>
<dbReference type="NCBIfam" id="TIGR00229">
    <property type="entry name" value="sensory_box"/>
    <property type="match status" value="1"/>
</dbReference>
<keyword evidence="3" id="KW-0812">Transmembrane</keyword>
<evidence type="ECO:0000256" key="1">
    <source>
        <dbReference type="ARBA" id="ARBA00012528"/>
    </source>
</evidence>
<dbReference type="PANTHER" id="PTHR45138">
    <property type="entry name" value="REGULATORY COMPONENTS OF SENSORY TRANSDUCTION SYSTEM"/>
    <property type="match status" value="1"/>
</dbReference>
<dbReference type="Pfam" id="PF00990">
    <property type="entry name" value="GGDEF"/>
    <property type="match status" value="1"/>
</dbReference>
<dbReference type="InterPro" id="IPR035965">
    <property type="entry name" value="PAS-like_dom_sf"/>
</dbReference>
<reference evidence="6 7" key="1">
    <citation type="submission" date="2016-08" db="EMBL/GenBank/DDBJ databases">
        <title>Whole genome sequence of Mesorhizobium sp. strain UASWS1009 isolated from industrial sewage.</title>
        <authorList>
            <person name="Crovadore J."/>
            <person name="Calmin G."/>
            <person name="Chablais R."/>
            <person name="Cochard B."/>
            <person name="Lefort F."/>
        </authorList>
    </citation>
    <scope>NUCLEOTIDE SEQUENCE [LARGE SCALE GENOMIC DNA]</scope>
    <source>
        <strain evidence="6 7">UASWS1009</strain>
    </source>
</reference>